<dbReference type="Gene3D" id="6.10.10.120">
    <property type="entry name" value="Antitoxin ParD1-like"/>
    <property type="match status" value="1"/>
</dbReference>
<gene>
    <name evidence="1" type="ORF">GA0061103_4945</name>
</gene>
<dbReference type="InterPro" id="IPR038296">
    <property type="entry name" value="ParD_sf"/>
</dbReference>
<dbReference type="RefSeq" id="WP_092713944.1">
    <property type="nucleotide sequence ID" value="NZ_FMAG01000004.1"/>
</dbReference>
<name>A0A1C3W6B1_9HYPH</name>
<protein>
    <submittedName>
        <fullName evidence="1">Antitoxin ParD1/3/4</fullName>
    </submittedName>
</protein>
<dbReference type="EMBL" id="FMAG01000004">
    <property type="protein sequence ID" value="SCB35623.1"/>
    <property type="molecule type" value="Genomic_DNA"/>
</dbReference>
<sequence length="89" mass="9840">MSVKASVSISDQQDVFARKLVEEGRFSSLSAVVQHGLELVREEAELRAAELAALKALISERQAGDFLTLEESRWRTQELISSKKASHGL</sequence>
<keyword evidence="2" id="KW-1185">Reference proteome</keyword>
<dbReference type="STRING" id="410764.GA0061103_4945"/>
<dbReference type="AlphaFoldDB" id="A0A1C3W6B1"/>
<evidence type="ECO:0000313" key="1">
    <source>
        <dbReference type="EMBL" id="SCB35623.1"/>
    </source>
</evidence>
<evidence type="ECO:0000313" key="2">
    <source>
        <dbReference type="Proteomes" id="UP000199101"/>
    </source>
</evidence>
<dbReference type="Proteomes" id="UP000199101">
    <property type="component" value="Unassembled WGS sequence"/>
</dbReference>
<organism evidence="1 2">
    <name type="scientific">Rhizobium multihospitium</name>
    <dbReference type="NCBI Taxonomy" id="410764"/>
    <lineage>
        <taxon>Bacteria</taxon>
        <taxon>Pseudomonadati</taxon>
        <taxon>Pseudomonadota</taxon>
        <taxon>Alphaproteobacteria</taxon>
        <taxon>Hyphomicrobiales</taxon>
        <taxon>Rhizobiaceae</taxon>
        <taxon>Rhizobium/Agrobacterium group</taxon>
        <taxon>Rhizobium</taxon>
    </lineage>
</organism>
<dbReference type="Pfam" id="PF03693">
    <property type="entry name" value="ParD_antitoxin"/>
    <property type="match status" value="1"/>
</dbReference>
<accession>A0A1C3W6B1</accession>
<dbReference type="InterPro" id="IPR022789">
    <property type="entry name" value="ParD"/>
</dbReference>
<proteinExistence type="predicted"/>
<reference evidence="2" key="1">
    <citation type="submission" date="2016-08" db="EMBL/GenBank/DDBJ databases">
        <authorList>
            <person name="Varghese N."/>
            <person name="Submissions Spin"/>
        </authorList>
    </citation>
    <scope>NUCLEOTIDE SEQUENCE [LARGE SCALE GENOMIC DNA]</scope>
    <source>
        <strain evidence="2">HAMBI 2975</strain>
    </source>
</reference>
<dbReference type="OrthoDB" id="8392969at2"/>